<dbReference type="OrthoDB" id="10431426at2759"/>
<accession>A0A3P7PIY8</accession>
<evidence type="ECO:0000313" key="2">
    <source>
        <dbReference type="Proteomes" id="UP000281553"/>
    </source>
</evidence>
<evidence type="ECO:0000313" key="1">
    <source>
        <dbReference type="EMBL" id="VDN44817.1"/>
    </source>
</evidence>
<organism evidence="1 2">
    <name type="scientific">Dibothriocephalus latus</name>
    <name type="common">Fish tapeworm</name>
    <name type="synonym">Diphyllobothrium latum</name>
    <dbReference type="NCBI Taxonomy" id="60516"/>
    <lineage>
        <taxon>Eukaryota</taxon>
        <taxon>Metazoa</taxon>
        <taxon>Spiralia</taxon>
        <taxon>Lophotrochozoa</taxon>
        <taxon>Platyhelminthes</taxon>
        <taxon>Cestoda</taxon>
        <taxon>Eucestoda</taxon>
        <taxon>Diphyllobothriidea</taxon>
        <taxon>Diphyllobothriidae</taxon>
        <taxon>Dibothriocephalus</taxon>
    </lineage>
</organism>
<dbReference type="AlphaFoldDB" id="A0A3P7PIY8"/>
<reference evidence="1 2" key="1">
    <citation type="submission" date="2018-11" db="EMBL/GenBank/DDBJ databases">
        <authorList>
            <consortium name="Pathogen Informatics"/>
        </authorList>
    </citation>
    <scope>NUCLEOTIDE SEQUENCE [LARGE SCALE GENOMIC DNA]</scope>
</reference>
<sequence>MMSTSRKGSCCSCSFFRANCMSGNIPLSKSWKFCSICLLMMTNVSSTKRRQKTGSCWAKTMFSSSCRTSSTTKPEIGEPMGVILSCSYVSPAKVKYVFWQNSNNLIRFSILSGHRASSYVSSSLLR</sequence>
<dbReference type="Proteomes" id="UP000281553">
    <property type="component" value="Unassembled WGS sequence"/>
</dbReference>
<name>A0A3P7PIY8_DIBLA</name>
<dbReference type="EMBL" id="UYRU01113224">
    <property type="protein sequence ID" value="VDN44817.1"/>
    <property type="molecule type" value="Genomic_DNA"/>
</dbReference>
<keyword evidence="2" id="KW-1185">Reference proteome</keyword>
<proteinExistence type="predicted"/>
<gene>
    <name evidence="1" type="ORF">DILT_LOCUS19445</name>
</gene>
<protein>
    <submittedName>
        <fullName evidence="1">Uncharacterized protein</fullName>
    </submittedName>
</protein>